<sequence length="76" mass="8646">MEILERIGASWQMKKLMLTVQIENAKAINFYRSLNTLRSRISTSESLRRVPPIRHPAHELLKLVETENAGGITLSS</sequence>
<dbReference type="EMBL" id="VDEP01000002">
    <property type="protein sequence ID" value="KAA1138718.1"/>
    <property type="molecule type" value="Genomic_DNA"/>
</dbReference>
<gene>
    <name evidence="1" type="ORF">PGTUg99_035409</name>
</gene>
<dbReference type="Proteomes" id="UP000325313">
    <property type="component" value="Unassembled WGS sequence"/>
</dbReference>
<evidence type="ECO:0000313" key="2">
    <source>
        <dbReference type="Proteomes" id="UP000325313"/>
    </source>
</evidence>
<comment type="caution">
    <text evidence="1">The sequence shown here is derived from an EMBL/GenBank/DDBJ whole genome shotgun (WGS) entry which is preliminary data.</text>
</comment>
<name>A0A5B0SLA6_PUCGR</name>
<evidence type="ECO:0000313" key="1">
    <source>
        <dbReference type="EMBL" id="KAA1138718.1"/>
    </source>
</evidence>
<dbReference type="AlphaFoldDB" id="A0A5B0SLA6"/>
<accession>A0A5B0SLA6</accession>
<dbReference type="Gene3D" id="3.40.630.30">
    <property type="match status" value="1"/>
</dbReference>
<proteinExistence type="predicted"/>
<reference evidence="1 2" key="1">
    <citation type="submission" date="2019-05" db="EMBL/GenBank/DDBJ databases">
        <title>Emergence of the Ug99 lineage of the wheat stem rust pathogen through somatic hybridization.</title>
        <authorList>
            <person name="Li F."/>
            <person name="Upadhyaya N.M."/>
            <person name="Sperschneider J."/>
            <person name="Matny O."/>
            <person name="Nguyen-Phuc H."/>
            <person name="Mago R."/>
            <person name="Raley C."/>
            <person name="Miller M.E."/>
            <person name="Silverstein K.A.T."/>
            <person name="Henningsen E."/>
            <person name="Hirsch C.D."/>
            <person name="Visser B."/>
            <person name="Pretorius Z.A."/>
            <person name="Steffenson B.J."/>
            <person name="Schwessinger B."/>
            <person name="Dodds P.N."/>
            <person name="Figueroa M."/>
        </authorList>
    </citation>
    <scope>NUCLEOTIDE SEQUENCE [LARGE SCALE GENOMIC DNA]</scope>
    <source>
        <strain evidence="1 2">Ug99</strain>
    </source>
</reference>
<protein>
    <submittedName>
        <fullName evidence="1">Uncharacterized protein</fullName>
    </submittedName>
</protein>
<organism evidence="1 2">
    <name type="scientific">Puccinia graminis f. sp. tritici</name>
    <dbReference type="NCBI Taxonomy" id="56615"/>
    <lineage>
        <taxon>Eukaryota</taxon>
        <taxon>Fungi</taxon>
        <taxon>Dikarya</taxon>
        <taxon>Basidiomycota</taxon>
        <taxon>Pucciniomycotina</taxon>
        <taxon>Pucciniomycetes</taxon>
        <taxon>Pucciniales</taxon>
        <taxon>Pucciniaceae</taxon>
        <taxon>Puccinia</taxon>
    </lineage>
</organism>